<protein>
    <submittedName>
        <fullName evidence="2">CHAT domain-containing protein</fullName>
    </submittedName>
</protein>
<reference evidence="3" key="1">
    <citation type="journal article" date="2019" name="Int. J. Syst. Evol. Microbiol.">
        <title>The Global Catalogue of Microorganisms (GCM) 10K type strain sequencing project: providing services to taxonomists for standard genome sequencing and annotation.</title>
        <authorList>
            <consortium name="The Broad Institute Genomics Platform"/>
            <consortium name="The Broad Institute Genome Sequencing Center for Infectious Disease"/>
            <person name="Wu L."/>
            <person name="Ma J."/>
        </authorList>
    </citation>
    <scope>NUCLEOTIDE SEQUENCE [LARGE SCALE GENOMIC DNA]</scope>
    <source>
        <strain evidence="3">ZS-22-S1</strain>
    </source>
</reference>
<dbReference type="SMART" id="SM00028">
    <property type="entry name" value="TPR"/>
    <property type="match status" value="5"/>
</dbReference>
<proteinExistence type="predicted"/>
<comment type="caution">
    <text evidence="2">The sequence shown here is derived from an EMBL/GenBank/DDBJ whole genome shotgun (WGS) entry which is preliminary data.</text>
</comment>
<keyword evidence="3" id="KW-1185">Reference proteome</keyword>
<accession>A0ABV9S051</accession>
<dbReference type="SUPFAM" id="SSF48452">
    <property type="entry name" value="TPR-like"/>
    <property type="match status" value="2"/>
</dbReference>
<dbReference type="InterPro" id="IPR011990">
    <property type="entry name" value="TPR-like_helical_dom_sf"/>
</dbReference>
<gene>
    <name evidence="2" type="ORF">ACFPCV_12415</name>
</gene>
<evidence type="ECO:0000259" key="1">
    <source>
        <dbReference type="Pfam" id="PF12770"/>
    </source>
</evidence>
<name>A0ABV9S051_9PSEU</name>
<dbReference type="Proteomes" id="UP001595859">
    <property type="component" value="Unassembled WGS sequence"/>
</dbReference>
<dbReference type="InterPro" id="IPR024983">
    <property type="entry name" value="CHAT_dom"/>
</dbReference>
<dbReference type="Gene3D" id="1.25.40.10">
    <property type="entry name" value="Tetratricopeptide repeat domain"/>
    <property type="match status" value="1"/>
</dbReference>
<organism evidence="2 3">
    <name type="scientific">Actinophytocola glycyrrhizae</name>
    <dbReference type="NCBI Taxonomy" id="2044873"/>
    <lineage>
        <taxon>Bacteria</taxon>
        <taxon>Bacillati</taxon>
        <taxon>Actinomycetota</taxon>
        <taxon>Actinomycetes</taxon>
        <taxon>Pseudonocardiales</taxon>
        <taxon>Pseudonocardiaceae</taxon>
    </lineage>
</organism>
<sequence>MSQRLSKGGTAADSTTSGNGVAAAADLRGKAVEVAAAGRPAEAVKLLQLALQALPVDNTDIGAVTMRIRVLVSLGYTEAEAGSVPGGLAHLGTANALASGLPDRARRAGMLGLVDSQRALVLHRTGRTAEALELFDRAIPLLEGALTDSDLDPEVLARVIMNRGLTYIADGKPGPAEADMQRALALADEHDLSRLRAKAQGNLGDIAQLTGDIPMALDHYQNAERAFRMLAPGLLPRTQIDLARALLAAGLAEDAARYLDEALPNLREQKVSQDLAEAEIARAAAALLEGDLTLAKKLAESARRRFVKRGSEPWAEVAALTKVRAEVTAALSDDSTRPSAAAPARLAERLASVGLTDEAALARMLAVRLMLRRGRVDAAAQLLDEVPPPSRIEPIDYKVMRRLCRAEVALAHGQKRTALAQAKAGFDELGAVRDRMGGLDLVCGTAVHGIELGRLAVGLVLDDARTEADARRVLAWQERTRAQVYRYEPLPAIDDPELASRVSELRTVLRTVQQARLERRAVAHLERRSAALQREVSRLGWHTSHWGRPRPVASPAEIIERLADRVLISFAGPDRDLAAVIVAGGRTNLVRLGPKDGVLETARQLHADLDALAPDELIEPLRQAVSQSALRRINALDDLLFGENGIPRSLLDDRELVVVPFGGLYSVPWESLPSLRGRAVSVAPSATAWVSADEVRPADGPVVLVRGPDLPTSATELDQLREVYPEAIVLDGAEATTAAVLSAMDGAKLVHIAAHGTHEAANAMFSRLELHDGGLLAHEVARLRRPPAHIVLGACELALSHIRPGDEPLGFAGAMLASGSRTVVAAVNRVGHRSAALTMTDYHRRLASKPAEDPTEDSAADLADTMTDYHRRVASGVSPARALAEATAADPLRRPFILLGAG</sequence>
<dbReference type="EMBL" id="JBHSIS010000006">
    <property type="protein sequence ID" value="MFC4854309.1"/>
    <property type="molecule type" value="Genomic_DNA"/>
</dbReference>
<dbReference type="Pfam" id="PF12770">
    <property type="entry name" value="CHAT"/>
    <property type="match status" value="1"/>
</dbReference>
<evidence type="ECO:0000313" key="2">
    <source>
        <dbReference type="EMBL" id="MFC4854309.1"/>
    </source>
</evidence>
<dbReference type="RefSeq" id="WP_378056255.1">
    <property type="nucleotide sequence ID" value="NZ_JBHSIS010000006.1"/>
</dbReference>
<dbReference type="InterPro" id="IPR019734">
    <property type="entry name" value="TPR_rpt"/>
</dbReference>
<feature type="domain" description="CHAT" evidence="1">
    <location>
        <begin position="634"/>
        <end position="849"/>
    </location>
</feature>
<evidence type="ECO:0000313" key="3">
    <source>
        <dbReference type="Proteomes" id="UP001595859"/>
    </source>
</evidence>